<name>A0A4Y2MFC6_ARAVE</name>
<evidence type="ECO:0000313" key="2">
    <source>
        <dbReference type="EMBL" id="GBN25319.1"/>
    </source>
</evidence>
<keyword evidence="3" id="KW-1185">Reference proteome</keyword>
<evidence type="ECO:0000313" key="3">
    <source>
        <dbReference type="Proteomes" id="UP000499080"/>
    </source>
</evidence>
<comment type="caution">
    <text evidence="2">The sequence shown here is derived from an EMBL/GenBank/DDBJ whole genome shotgun (WGS) entry which is preliminary data.</text>
</comment>
<proteinExistence type="predicted"/>
<feature type="non-terminal residue" evidence="2">
    <location>
        <position position="10"/>
    </location>
</feature>
<sequence length="10" mass="1247">KLLLFRRTSL</sequence>
<feature type="non-terminal residue" evidence="2">
    <location>
        <position position="1"/>
    </location>
</feature>
<organism evidence="2">
    <name type="scientific">Araneus ventricosus</name>
    <name type="common">Orbweaver spider</name>
    <name type="synonym">Epeira ventricosa</name>
    <dbReference type="NCBI Taxonomy" id="182803"/>
    <lineage>
        <taxon>Eukaryota</taxon>
        <taxon>Metazoa</taxon>
        <taxon>Ecdysozoa</taxon>
        <taxon>Arthropoda</taxon>
        <taxon>Chelicerata</taxon>
        <taxon>Arachnida</taxon>
        <taxon>Araneae</taxon>
        <taxon>Araneomorphae</taxon>
        <taxon>Entelegynae</taxon>
        <taxon>Araneoidea</taxon>
        <taxon>Araneidae</taxon>
        <taxon>Araneus</taxon>
    </lineage>
</organism>
<reference evidence="2 3" key="1">
    <citation type="journal article" date="2019" name="Sci. Rep.">
        <title>Orb-weaving spider Araneus ventricosus genome elucidates the spidroin gene catalogue.</title>
        <authorList>
            <person name="Kono N."/>
            <person name="Nakamura H."/>
            <person name="Ohtoshi R."/>
            <person name="Moran D.A.P."/>
            <person name="Shinohara A."/>
            <person name="Yoshida Y."/>
            <person name="Fujiwara M."/>
            <person name="Mori M."/>
            <person name="Tomita M."/>
            <person name="Arakawa K."/>
        </authorList>
    </citation>
    <scope>NUCLEOTIDE SEQUENCE</scope>
</reference>
<protein>
    <submittedName>
        <fullName evidence="2">Uncharacterized protein</fullName>
    </submittedName>
</protein>
<dbReference type="EMBL" id="BGPR01007226">
    <property type="protein sequence ID" value="GBN25318.1"/>
    <property type="molecule type" value="Genomic_DNA"/>
</dbReference>
<accession>A0A4Y2MFC6</accession>
<dbReference type="Proteomes" id="UP000499080">
    <property type="component" value="Unassembled WGS sequence"/>
</dbReference>
<gene>
    <name evidence="1" type="ORF">AVEN_132784_1</name>
    <name evidence="2" type="ORF">AVEN_132784_2</name>
</gene>
<evidence type="ECO:0000313" key="1">
    <source>
        <dbReference type="EMBL" id="GBN25318.1"/>
    </source>
</evidence>
<dbReference type="EMBL" id="BGPR01007226">
    <property type="protein sequence ID" value="GBN25319.1"/>
    <property type="molecule type" value="Genomic_DNA"/>
</dbReference>